<keyword evidence="6 7" id="KW-0472">Membrane</keyword>
<dbReference type="PANTHER" id="PTHR23513">
    <property type="entry name" value="INTEGRAL MEMBRANE EFFLUX PROTEIN-RELATED"/>
    <property type="match status" value="1"/>
</dbReference>
<feature type="transmembrane region" description="Helical" evidence="7">
    <location>
        <begin position="119"/>
        <end position="148"/>
    </location>
</feature>
<feature type="transmembrane region" description="Helical" evidence="7">
    <location>
        <begin position="389"/>
        <end position="411"/>
    </location>
</feature>
<comment type="caution">
    <text evidence="8">The sequence shown here is derived from an EMBL/GenBank/DDBJ whole genome shotgun (WGS) entry which is preliminary data.</text>
</comment>
<dbReference type="SUPFAM" id="SSF103473">
    <property type="entry name" value="MFS general substrate transporter"/>
    <property type="match status" value="1"/>
</dbReference>
<dbReference type="Proteomes" id="UP000838324">
    <property type="component" value="Unassembled WGS sequence"/>
</dbReference>
<organism evidence="8 9">
    <name type="scientific">Paenibacillus auburnensis</name>
    <dbReference type="NCBI Taxonomy" id="2905649"/>
    <lineage>
        <taxon>Bacteria</taxon>
        <taxon>Bacillati</taxon>
        <taxon>Bacillota</taxon>
        <taxon>Bacilli</taxon>
        <taxon>Bacillales</taxon>
        <taxon>Paenibacillaceae</taxon>
        <taxon>Paenibacillus</taxon>
    </lineage>
</organism>
<dbReference type="InterPro" id="IPR010290">
    <property type="entry name" value="TM_effector"/>
</dbReference>
<comment type="subcellular location">
    <subcellularLocation>
        <location evidence="1">Cell membrane</location>
        <topology evidence="1">Multi-pass membrane protein</topology>
    </subcellularLocation>
</comment>
<name>A0ABN8FTL6_9BACL</name>
<reference evidence="8" key="1">
    <citation type="submission" date="2022-01" db="EMBL/GenBank/DDBJ databases">
        <authorList>
            <person name="Criscuolo A."/>
        </authorList>
    </citation>
    <scope>NUCLEOTIDE SEQUENCE</scope>
    <source>
        <strain evidence="8">CIP111892</strain>
    </source>
</reference>
<dbReference type="Pfam" id="PF05977">
    <property type="entry name" value="MFS_3"/>
    <property type="match status" value="1"/>
</dbReference>
<dbReference type="CDD" id="cd06173">
    <property type="entry name" value="MFS_MefA_like"/>
    <property type="match status" value="1"/>
</dbReference>
<feature type="transmembrane region" description="Helical" evidence="7">
    <location>
        <begin position="303"/>
        <end position="322"/>
    </location>
</feature>
<keyword evidence="5 7" id="KW-1133">Transmembrane helix</keyword>
<evidence type="ECO:0000256" key="3">
    <source>
        <dbReference type="ARBA" id="ARBA00022475"/>
    </source>
</evidence>
<feature type="transmembrane region" description="Helical" evidence="7">
    <location>
        <begin position="27"/>
        <end position="53"/>
    </location>
</feature>
<protein>
    <submittedName>
        <fullName evidence="8">Enterobactin exporter EntS</fullName>
    </submittedName>
</protein>
<evidence type="ECO:0000256" key="4">
    <source>
        <dbReference type="ARBA" id="ARBA00022692"/>
    </source>
</evidence>
<feature type="transmembrane region" description="Helical" evidence="7">
    <location>
        <begin position="279"/>
        <end position="296"/>
    </location>
</feature>
<dbReference type="PANTHER" id="PTHR23513:SF6">
    <property type="entry name" value="MAJOR FACILITATOR SUPERFAMILY ASSOCIATED DOMAIN-CONTAINING PROTEIN"/>
    <property type="match status" value="1"/>
</dbReference>
<keyword evidence="2" id="KW-0813">Transport</keyword>
<feature type="transmembrane region" description="Helical" evidence="7">
    <location>
        <begin position="328"/>
        <end position="351"/>
    </location>
</feature>
<dbReference type="InterPro" id="IPR036259">
    <property type="entry name" value="MFS_trans_sf"/>
</dbReference>
<feature type="transmembrane region" description="Helical" evidence="7">
    <location>
        <begin position="363"/>
        <end position="383"/>
    </location>
</feature>
<evidence type="ECO:0000256" key="2">
    <source>
        <dbReference type="ARBA" id="ARBA00022448"/>
    </source>
</evidence>
<accession>A0ABN8FTL6</accession>
<gene>
    <name evidence="8" type="primary">entS_2</name>
    <name evidence="8" type="ORF">PAECIP111892_00884</name>
</gene>
<evidence type="ECO:0000256" key="5">
    <source>
        <dbReference type="ARBA" id="ARBA00022989"/>
    </source>
</evidence>
<keyword evidence="3" id="KW-1003">Cell membrane</keyword>
<dbReference type="RefSeq" id="WP_236330138.1">
    <property type="nucleotide sequence ID" value="NZ_CAKMMG010000001.1"/>
</dbReference>
<proteinExistence type="predicted"/>
<keyword evidence="9" id="KW-1185">Reference proteome</keyword>
<evidence type="ECO:0000256" key="6">
    <source>
        <dbReference type="ARBA" id="ARBA00023136"/>
    </source>
</evidence>
<feature type="transmembrane region" description="Helical" evidence="7">
    <location>
        <begin position="65"/>
        <end position="85"/>
    </location>
</feature>
<feature type="transmembrane region" description="Helical" evidence="7">
    <location>
        <begin position="169"/>
        <end position="189"/>
    </location>
</feature>
<evidence type="ECO:0000313" key="9">
    <source>
        <dbReference type="Proteomes" id="UP000838324"/>
    </source>
</evidence>
<feature type="transmembrane region" description="Helical" evidence="7">
    <location>
        <begin position="92"/>
        <end position="113"/>
    </location>
</feature>
<dbReference type="Gene3D" id="1.20.1250.20">
    <property type="entry name" value="MFS general substrate transporter like domains"/>
    <property type="match status" value="1"/>
</dbReference>
<keyword evidence="4 7" id="KW-0812">Transmembrane</keyword>
<evidence type="ECO:0000313" key="8">
    <source>
        <dbReference type="EMBL" id="CAH1192200.1"/>
    </source>
</evidence>
<feature type="transmembrane region" description="Helical" evidence="7">
    <location>
        <begin position="236"/>
        <end position="259"/>
    </location>
</feature>
<sequence length="420" mass="44927">MIPSTAVADKPLSAVPLQYPSLYKNRVFLLLFSASTLSILGNAFHSLALSLWVLQSTGSAKMMSIMTISNLILCSLLGSVTGTLADRIDRRTLILCSYFVQSLTVLGIAFTLTQPSPSFLLIICLTGMVTAAGQFQAPAFQASLLTIVGKEHIQQAAGWMTLSENISRTLGYALGGIFVAAVGGAWAIFVDGMTFLMAFLLILAAGSWSSKSAAVKPAKSFKQDVAGGFHYIWGHSFARAITILLPVLSLFFLSCLMLTQVMAVQVWKAAPFQFGLLEGSIPLGYMLGSGMIILAGSRIKHRGRVVSASLLLLGPLYMLLSVTESMNAALPVILLIGFTFSFSTLLINIILRLEVPEELQGRMFGVLGSLMSVAPPMGLALFSAGADEFGVASVMFSAGLLLSLFGLVSVFKLEHIRKYK</sequence>
<evidence type="ECO:0000256" key="7">
    <source>
        <dbReference type="SAM" id="Phobius"/>
    </source>
</evidence>
<evidence type="ECO:0000256" key="1">
    <source>
        <dbReference type="ARBA" id="ARBA00004651"/>
    </source>
</evidence>
<feature type="transmembrane region" description="Helical" evidence="7">
    <location>
        <begin position="195"/>
        <end position="215"/>
    </location>
</feature>
<dbReference type="EMBL" id="CAKMMG010000001">
    <property type="protein sequence ID" value="CAH1192200.1"/>
    <property type="molecule type" value="Genomic_DNA"/>
</dbReference>